<keyword evidence="2" id="KW-0812">Transmembrane</keyword>
<keyword evidence="1 2" id="KW-0472">Membrane</keyword>
<dbReference type="AlphaFoldDB" id="A0A2T7UTQ6"/>
<feature type="transmembrane region" description="Helical" evidence="2">
    <location>
        <begin position="40"/>
        <end position="62"/>
    </location>
</feature>
<keyword evidence="4" id="KW-1185">Reference proteome</keyword>
<name>A0A2T7UTQ6_9RHOB</name>
<evidence type="ECO:0000256" key="2">
    <source>
        <dbReference type="SAM" id="Phobius"/>
    </source>
</evidence>
<keyword evidence="1" id="KW-0375">Hydrogen ion transport</keyword>
<dbReference type="InterPro" id="IPR016989">
    <property type="entry name" value="Atp1_alphaprobac"/>
</dbReference>
<gene>
    <name evidence="3" type="ORF">DDE23_08460</name>
</gene>
<reference evidence="3 4" key="1">
    <citation type="journal article" date="2011" name="Syst. Appl. Microbiol.">
        <title>Defluviimonas denitrificans gen. nov., sp. nov., and Pararhodobacter aggregans gen. nov., sp. nov., non-phototrophic Rhodobacteraceae from the biofilter of a marine aquaculture.</title>
        <authorList>
            <person name="Foesel B.U."/>
            <person name="Drake H.L."/>
            <person name="Schramm A."/>
        </authorList>
    </citation>
    <scope>NUCLEOTIDE SEQUENCE [LARGE SCALE GENOMIC DNA]</scope>
    <source>
        <strain evidence="3 4">D1-19</strain>
    </source>
</reference>
<proteinExistence type="inferred from homology"/>
<evidence type="ECO:0000313" key="4">
    <source>
        <dbReference type="Proteomes" id="UP000244810"/>
    </source>
</evidence>
<dbReference type="GO" id="GO:1902600">
    <property type="term" value="P:proton transmembrane transport"/>
    <property type="evidence" value="ECO:0007669"/>
    <property type="project" value="UniProtKB-KW"/>
</dbReference>
<dbReference type="Pfam" id="PF09527">
    <property type="entry name" value="ATPase_gene1"/>
    <property type="match status" value="1"/>
</dbReference>
<protein>
    <recommendedName>
        <fullName evidence="1">ATP synthase protein I</fullName>
    </recommendedName>
</protein>
<comment type="similarity">
    <text evidence="1">Belongs to the bacterial AtpI family.</text>
</comment>
<keyword evidence="2" id="KW-1133">Transmembrane helix</keyword>
<dbReference type="InterPro" id="IPR032820">
    <property type="entry name" value="ATPase_put"/>
</dbReference>
<dbReference type="RefSeq" id="WP_107751529.1">
    <property type="nucleotide sequence ID" value="NZ_QBKF01000004.1"/>
</dbReference>
<comment type="caution">
    <text evidence="3">The sequence shown here is derived from an EMBL/GenBank/DDBJ whole genome shotgun (WGS) entry which is preliminary data.</text>
</comment>
<sequence>MSDPNDLERLKALDERLRSLKKAQEPTVNGVAQGHEMAHFAWRMVTELVAGLLIGFGIGYGLDTVFDTMPLFLVLFILLGLVAGIRVMMRTAQDAQRKSTQAAMPAKNEGD</sequence>
<organism evidence="3 4">
    <name type="scientific">Pararhodobacter aggregans</name>
    <dbReference type="NCBI Taxonomy" id="404875"/>
    <lineage>
        <taxon>Bacteria</taxon>
        <taxon>Pseudomonadati</taxon>
        <taxon>Pseudomonadota</taxon>
        <taxon>Alphaproteobacteria</taxon>
        <taxon>Rhodobacterales</taxon>
        <taxon>Paracoccaceae</taxon>
        <taxon>Pararhodobacter</taxon>
    </lineage>
</organism>
<dbReference type="OrthoDB" id="15401at2"/>
<dbReference type="Proteomes" id="UP000244810">
    <property type="component" value="Unassembled WGS sequence"/>
</dbReference>
<dbReference type="PIRSF" id="PIRSF032126">
    <property type="entry name" value="F0F1_ATP_synthase_subunit_I"/>
    <property type="match status" value="1"/>
</dbReference>
<evidence type="ECO:0000256" key="1">
    <source>
        <dbReference type="PIRNR" id="PIRNR032126"/>
    </source>
</evidence>
<comment type="function">
    <text evidence="1">A possible function for this protein is to guide the assembly of the membrane sector of the ATPase enzyme complex.</text>
</comment>
<accession>A0A2T7UTQ6</accession>
<feature type="transmembrane region" description="Helical" evidence="2">
    <location>
        <begin position="68"/>
        <end position="89"/>
    </location>
</feature>
<keyword evidence="1" id="KW-0406">Ion transport</keyword>
<keyword evidence="1" id="KW-0813">Transport</keyword>
<dbReference type="GO" id="GO:0045259">
    <property type="term" value="C:proton-transporting ATP synthase complex"/>
    <property type="evidence" value="ECO:0007669"/>
    <property type="project" value="UniProtKB-UniRule"/>
</dbReference>
<evidence type="ECO:0000313" key="3">
    <source>
        <dbReference type="EMBL" id="PVE48155.1"/>
    </source>
</evidence>
<dbReference type="EMBL" id="QDDR01000003">
    <property type="protein sequence ID" value="PVE48155.1"/>
    <property type="molecule type" value="Genomic_DNA"/>
</dbReference>